<dbReference type="PANTHER" id="PTHR46553">
    <property type="entry name" value="ADENINE NUCLEOTIDE ALPHA HYDROLASES-LIKE SUPERFAMILY PROTEIN"/>
    <property type="match status" value="1"/>
</dbReference>
<evidence type="ECO:0000313" key="3">
    <source>
        <dbReference type="EMBL" id="MFC5745858.1"/>
    </source>
</evidence>
<keyword evidence="4" id="KW-1185">Reference proteome</keyword>
<feature type="domain" description="UspA" evidence="2">
    <location>
        <begin position="143"/>
        <end position="277"/>
    </location>
</feature>
<comment type="caution">
    <text evidence="3">The sequence shown here is derived from an EMBL/GenBank/DDBJ whole genome shotgun (WGS) entry which is preliminary data.</text>
</comment>
<dbReference type="InterPro" id="IPR014729">
    <property type="entry name" value="Rossmann-like_a/b/a_fold"/>
</dbReference>
<organism evidence="3 4">
    <name type="scientific">Actinomadura rugatobispora</name>
    <dbReference type="NCBI Taxonomy" id="1994"/>
    <lineage>
        <taxon>Bacteria</taxon>
        <taxon>Bacillati</taxon>
        <taxon>Actinomycetota</taxon>
        <taxon>Actinomycetes</taxon>
        <taxon>Streptosporangiales</taxon>
        <taxon>Thermomonosporaceae</taxon>
        <taxon>Actinomadura</taxon>
    </lineage>
</organism>
<dbReference type="InterPro" id="IPR006015">
    <property type="entry name" value="Universal_stress_UspA"/>
</dbReference>
<name>A0ABW0ZTQ9_9ACTN</name>
<sequence>MGRYVLVGYDGSQESDYALAWAVEEARLRELPLEVVHAWRWPYPIDYIDYEGTATLKRVGQHVLNHGAELAQRAEPTVAVRRHLMNGPAHVALKHQCRDAELAVVGARGRGELPVGSTALRLPARSTCPVVVVRNAAARSGLVVAGVDGSPGGEAALAFAFRQAALRGWSLLAVHGCWEPSAVPEADLALFSEQEKLLQMCQTRLDHAVEPWRIRYPEVEAATSVPMLPPREALFEAAEDAALAVVGNRGTGGFDPLLLGATSGTLLQHAPCAVAIVQPEARP</sequence>
<evidence type="ECO:0000259" key="2">
    <source>
        <dbReference type="Pfam" id="PF00582"/>
    </source>
</evidence>
<dbReference type="EMBL" id="JBHSON010000010">
    <property type="protein sequence ID" value="MFC5745858.1"/>
    <property type="molecule type" value="Genomic_DNA"/>
</dbReference>
<dbReference type="Gene3D" id="3.40.50.620">
    <property type="entry name" value="HUPs"/>
    <property type="match status" value="2"/>
</dbReference>
<dbReference type="SUPFAM" id="SSF52402">
    <property type="entry name" value="Adenine nucleotide alpha hydrolases-like"/>
    <property type="match status" value="2"/>
</dbReference>
<dbReference type="RefSeq" id="WP_378281482.1">
    <property type="nucleotide sequence ID" value="NZ_JBHSON010000010.1"/>
</dbReference>
<evidence type="ECO:0000256" key="1">
    <source>
        <dbReference type="ARBA" id="ARBA00008791"/>
    </source>
</evidence>
<dbReference type="PRINTS" id="PR01438">
    <property type="entry name" value="UNVRSLSTRESS"/>
</dbReference>
<feature type="domain" description="UspA" evidence="2">
    <location>
        <begin position="4"/>
        <end position="134"/>
    </location>
</feature>
<dbReference type="PANTHER" id="PTHR46553:SF3">
    <property type="entry name" value="ADENINE NUCLEOTIDE ALPHA HYDROLASES-LIKE SUPERFAMILY PROTEIN"/>
    <property type="match status" value="1"/>
</dbReference>
<dbReference type="Proteomes" id="UP001596074">
    <property type="component" value="Unassembled WGS sequence"/>
</dbReference>
<gene>
    <name evidence="3" type="ORF">ACFPZN_09585</name>
</gene>
<reference evidence="4" key="1">
    <citation type="journal article" date="2019" name="Int. J. Syst. Evol. Microbiol.">
        <title>The Global Catalogue of Microorganisms (GCM) 10K type strain sequencing project: providing services to taxonomists for standard genome sequencing and annotation.</title>
        <authorList>
            <consortium name="The Broad Institute Genomics Platform"/>
            <consortium name="The Broad Institute Genome Sequencing Center for Infectious Disease"/>
            <person name="Wu L."/>
            <person name="Ma J."/>
        </authorList>
    </citation>
    <scope>NUCLEOTIDE SEQUENCE [LARGE SCALE GENOMIC DNA]</scope>
    <source>
        <strain evidence="4">KCTC 42087</strain>
    </source>
</reference>
<accession>A0ABW0ZTQ9</accession>
<dbReference type="Pfam" id="PF00582">
    <property type="entry name" value="Usp"/>
    <property type="match status" value="2"/>
</dbReference>
<comment type="similarity">
    <text evidence="1">Belongs to the universal stress protein A family.</text>
</comment>
<dbReference type="InterPro" id="IPR006016">
    <property type="entry name" value="UspA"/>
</dbReference>
<protein>
    <submittedName>
        <fullName evidence="3">Universal stress protein</fullName>
    </submittedName>
</protein>
<evidence type="ECO:0000313" key="4">
    <source>
        <dbReference type="Proteomes" id="UP001596074"/>
    </source>
</evidence>
<proteinExistence type="inferred from homology"/>